<keyword evidence="3" id="KW-1185">Reference proteome</keyword>
<gene>
    <name evidence="2" type="ORF">CEE69_31465</name>
</gene>
<proteinExistence type="predicted"/>
<keyword evidence="1" id="KW-0812">Transmembrane</keyword>
<keyword evidence="1" id="KW-0472">Membrane</keyword>
<evidence type="ECO:0000256" key="1">
    <source>
        <dbReference type="SAM" id="Phobius"/>
    </source>
</evidence>
<evidence type="ECO:0000313" key="2">
    <source>
        <dbReference type="EMBL" id="PHQ31369.1"/>
    </source>
</evidence>
<organism evidence="2 3">
    <name type="scientific">Rhodopirellula bahusiensis</name>
    <dbReference type="NCBI Taxonomy" id="2014065"/>
    <lineage>
        <taxon>Bacteria</taxon>
        <taxon>Pseudomonadati</taxon>
        <taxon>Planctomycetota</taxon>
        <taxon>Planctomycetia</taxon>
        <taxon>Pirellulales</taxon>
        <taxon>Pirellulaceae</taxon>
        <taxon>Rhodopirellula</taxon>
    </lineage>
</organism>
<evidence type="ECO:0000313" key="3">
    <source>
        <dbReference type="Proteomes" id="UP000225740"/>
    </source>
</evidence>
<accession>A0A2G1VY55</accession>
<name>A0A2G1VY55_9BACT</name>
<protein>
    <submittedName>
        <fullName evidence="2">Uncharacterized protein</fullName>
    </submittedName>
</protein>
<dbReference type="EMBL" id="NIZW01000061">
    <property type="protein sequence ID" value="PHQ31369.1"/>
    <property type="molecule type" value="Genomic_DNA"/>
</dbReference>
<keyword evidence="1" id="KW-1133">Transmembrane helix</keyword>
<feature type="transmembrane region" description="Helical" evidence="1">
    <location>
        <begin position="20"/>
        <end position="43"/>
    </location>
</feature>
<sequence length="75" mass="7948">VSKIQNAGPDSKSGRRLFLVCRSLLPCGVALLAMATCVFLIGIRFEGVDTDAAVRHSSAEALKPVIALALIRRIA</sequence>
<reference evidence="2 3" key="1">
    <citation type="submission" date="2017-06" db="EMBL/GenBank/DDBJ databases">
        <title>Description of Rhodopirellula bahusiensis sp. nov.</title>
        <authorList>
            <person name="Kizina J."/>
            <person name="Harder J."/>
        </authorList>
    </citation>
    <scope>NUCLEOTIDE SEQUENCE [LARGE SCALE GENOMIC DNA]</scope>
    <source>
        <strain evidence="2 3">SWK21</strain>
    </source>
</reference>
<feature type="non-terminal residue" evidence="2">
    <location>
        <position position="1"/>
    </location>
</feature>
<dbReference type="Proteomes" id="UP000225740">
    <property type="component" value="Unassembled WGS sequence"/>
</dbReference>
<comment type="caution">
    <text evidence="2">The sequence shown here is derived from an EMBL/GenBank/DDBJ whole genome shotgun (WGS) entry which is preliminary data.</text>
</comment>
<dbReference type="AlphaFoldDB" id="A0A2G1VY55"/>